<name>A0ABQ0CHN5_9HYPO</name>
<keyword evidence="3" id="KW-1185">Reference proteome</keyword>
<evidence type="ECO:0000256" key="1">
    <source>
        <dbReference type="SAM" id="SignalP"/>
    </source>
</evidence>
<evidence type="ECO:0000313" key="3">
    <source>
        <dbReference type="Proteomes" id="UP001562357"/>
    </source>
</evidence>
<feature type="signal peptide" evidence="1">
    <location>
        <begin position="1"/>
        <end position="18"/>
    </location>
</feature>
<comment type="caution">
    <text evidence="2">The sequence shown here is derived from an EMBL/GenBank/DDBJ whole genome shotgun (WGS) entry which is preliminary data.</text>
</comment>
<evidence type="ECO:0008006" key="4">
    <source>
        <dbReference type="Google" id="ProtNLM"/>
    </source>
</evidence>
<accession>A0ABQ0CHN5</accession>
<dbReference type="EMBL" id="BAAFGZ010000030">
    <property type="protein sequence ID" value="GAB0132956.1"/>
    <property type="molecule type" value="Genomic_DNA"/>
</dbReference>
<feature type="chain" id="PRO_5045667718" description="Secreted protein" evidence="1">
    <location>
        <begin position="19"/>
        <end position="137"/>
    </location>
</feature>
<protein>
    <recommendedName>
        <fullName evidence="4">Secreted protein</fullName>
    </recommendedName>
</protein>
<dbReference type="Proteomes" id="UP001562357">
    <property type="component" value="Unassembled WGS sequence"/>
</dbReference>
<organism evidence="2 3">
    <name type="scientific">Epichloe bromicola</name>
    <dbReference type="NCBI Taxonomy" id="79588"/>
    <lineage>
        <taxon>Eukaryota</taxon>
        <taxon>Fungi</taxon>
        <taxon>Dikarya</taxon>
        <taxon>Ascomycota</taxon>
        <taxon>Pezizomycotina</taxon>
        <taxon>Sordariomycetes</taxon>
        <taxon>Hypocreomycetidae</taxon>
        <taxon>Hypocreales</taxon>
        <taxon>Clavicipitaceae</taxon>
        <taxon>Epichloe</taxon>
    </lineage>
</organism>
<gene>
    <name evidence="2" type="primary">g1376</name>
    <name evidence="2" type="ORF">EsDP_00001376</name>
</gene>
<reference evidence="3" key="1">
    <citation type="submission" date="2024-06" db="EMBL/GenBank/DDBJ databases">
        <title>Draft Genome Sequences of Epichloe bromicola Strains Isolated from Elymus ciliaris.</title>
        <authorList>
            <consortium name="Epichloe bromicola genome sequencing consortium"/>
            <person name="Miura A."/>
            <person name="Imano S."/>
            <person name="Ashida A."/>
            <person name="Sato I."/>
            <person name="Chiba S."/>
            <person name="Tanaka A."/>
            <person name="Camagna M."/>
            <person name="Takemoto D."/>
        </authorList>
    </citation>
    <scope>NUCLEOTIDE SEQUENCE [LARGE SCALE GENOMIC DNA]</scope>
    <source>
        <strain evidence="3">DP</strain>
    </source>
</reference>
<proteinExistence type="predicted"/>
<evidence type="ECO:0000313" key="2">
    <source>
        <dbReference type="EMBL" id="GAB0132956.1"/>
    </source>
</evidence>
<sequence>MVKLLLLAALIILPAAKAAVFGRKTHTGTIRMKAKFVTLLTAAAVEHRSRTAGWGLCCVHRDRVLQDKAVLSSLMETFHCKCCSKCLTVLAKPAPESKTTAPEAESSSISVSIPASTSAFVALVTCRIFHNWSGQRN</sequence>
<keyword evidence="1" id="KW-0732">Signal</keyword>